<dbReference type="AlphaFoldDB" id="A0A0D2LG33"/>
<dbReference type="InterPro" id="IPR026913">
    <property type="entry name" value="METTL24"/>
</dbReference>
<dbReference type="Proteomes" id="UP000054270">
    <property type="component" value="Unassembled WGS sequence"/>
</dbReference>
<accession>A0A0D2LG33</accession>
<feature type="chain" id="PRO_5002246328" description="Methyltransferase domain-containing protein" evidence="1">
    <location>
        <begin position="28"/>
        <end position="312"/>
    </location>
</feature>
<dbReference type="PANTHER" id="PTHR32026:SF10">
    <property type="entry name" value="METHYLTRANSFERASE-LIKE PROTEIN 24-RELATED"/>
    <property type="match status" value="1"/>
</dbReference>
<dbReference type="OMA" id="DPWPAYT"/>
<dbReference type="PANTHER" id="PTHR32026">
    <property type="entry name" value="METHYLTRANSFERASE-LIKE PROTEIN 24"/>
    <property type="match status" value="1"/>
</dbReference>
<proteinExistence type="predicted"/>
<evidence type="ECO:0000256" key="1">
    <source>
        <dbReference type="SAM" id="SignalP"/>
    </source>
</evidence>
<dbReference type="STRING" id="945553.A0A0D2LG33"/>
<evidence type="ECO:0000313" key="4">
    <source>
        <dbReference type="Proteomes" id="UP000054270"/>
    </source>
</evidence>
<feature type="domain" description="Methyltransferase" evidence="2">
    <location>
        <begin position="97"/>
        <end position="252"/>
    </location>
</feature>
<dbReference type="InterPro" id="IPR025714">
    <property type="entry name" value="Methyltranfer_dom"/>
</dbReference>
<organism evidence="3 4">
    <name type="scientific">Hypholoma sublateritium (strain FD-334 SS-4)</name>
    <dbReference type="NCBI Taxonomy" id="945553"/>
    <lineage>
        <taxon>Eukaryota</taxon>
        <taxon>Fungi</taxon>
        <taxon>Dikarya</taxon>
        <taxon>Basidiomycota</taxon>
        <taxon>Agaricomycotina</taxon>
        <taxon>Agaricomycetes</taxon>
        <taxon>Agaricomycetidae</taxon>
        <taxon>Agaricales</taxon>
        <taxon>Agaricineae</taxon>
        <taxon>Strophariaceae</taxon>
        <taxon>Hypholoma</taxon>
    </lineage>
</organism>
<evidence type="ECO:0000259" key="2">
    <source>
        <dbReference type="Pfam" id="PF13383"/>
    </source>
</evidence>
<feature type="signal peptide" evidence="1">
    <location>
        <begin position="1"/>
        <end position="27"/>
    </location>
</feature>
<evidence type="ECO:0000313" key="3">
    <source>
        <dbReference type="EMBL" id="KJA26572.1"/>
    </source>
</evidence>
<protein>
    <recommendedName>
        <fullName evidence="2">Methyltransferase domain-containing protein</fullName>
    </recommendedName>
</protein>
<dbReference type="Pfam" id="PF13383">
    <property type="entry name" value="Methyltransf_22"/>
    <property type="match status" value="1"/>
</dbReference>
<name>A0A0D2LG33_HYPSF</name>
<reference evidence="4" key="1">
    <citation type="submission" date="2014-04" db="EMBL/GenBank/DDBJ databases">
        <title>Evolutionary Origins and Diversification of the Mycorrhizal Mutualists.</title>
        <authorList>
            <consortium name="DOE Joint Genome Institute"/>
            <consortium name="Mycorrhizal Genomics Consortium"/>
            <person name="Kohler A."/>
            <person name="Kuo A."/>
            <person name="Nagy L.G."/>
            <person name="Floudas D."/>
            <person name="Copeland A."/>
            <person name="Barry K.W."/>
            <person name="Cichocki N."/>
            <person name="Veneault-Fourrey C."/>
            <person name="LaButti K."/>
            <person name="Lindquist E.A."/>
            <person name="Lipzen A."/>
            <person name="Lundell T."/>
            <person name="Morin E."/>
            <person name="Murat C."/>
            <person name="Riley R."/>
            <person name="Ohm R."/>
            <person name="Sun H."/>
            <person name="Tunlid A."/>
            <person name="Henrissat B."/>
            <person name="Grigoriev I.V."/>
            <person name="Hibbett D.S."/>
            <person name="Martin F."/>
        </authorList>
    </citation>
    <scope>NUCLEOTIDE SEQUENCE [LARGE SCALE GENOMIC DNA]</scope>
    <source>
        <strain evidence="4">FD-334 SS-4</strain>
    </source>
</reference>
<keyword evidence="4" id="KW-1185">Reference proteome</keyword>
<dbReference type="OrthoDB" id="10006218at2759"/>
<keyword evidence="1" id="KW-0732">Signal</keyword>
<dbReference type="EMBL" id="KN817527">
    <property type="protein sequence ID" value="KJA26572.1"/>
    <property type="molecule type" value="Genomic_DNA"/>
</dbReference>
<gene>
    <name evidence="3" type="ORF">HYPSUDRAFT_63847</name>
</gene>
<sequence>MAVCTRHPRYAALVAAALLTALFLLAPRHPPPGALRAPLDPALPARVARANAIYDKMLVAREGLIKKFGPTPKAVELFPPDVPPWPPYTVWDFFPAAYNCPHEVERLGALGDGGKWVCGLSRVAQKADCVVYSFGINLESSFEAEILAGTAHCAVYGYDFSVKSFGPEIPPAQVHRTHFHAVGLAGEDKGGEGDDPKMYTLETLMRQNGHAHIDILKIDIEGWEFETLTTLLRPYAQSGRALPFGQLQLEIHIWDKTFAGFLEWWEMLEAAGLRPFWTEVRLFFYYVLSPYSFLNVRGNNIFISDVFLSGQS</sequence>